<keyword evidence="1" id="KW-0812">Transmembrane</keyword>
<reference evidence="2 3" key="1">
    <citation type="submission" date="2023-07" db="EMBL/GenBank/DDBJ databases">
        <title>Description of novel actinomycetes strains, isolated from tidal flat sediment.</title>
        <authorList>
            <person name="Lu C."/>
        </authorList>
    </citation>
    <scope>NUCLEOTIDE SEQUENCE [LARGE SCALE GENOMIC DNA]</scope>
    <source>
        <strain evidence="2 3">SYSU T00b441</strain>
    </source>
</reference>
<organism evidence="2 3">
    <name type="scientific">Actinotalea lenta</name>
    <dbReference type="NCBI Taxonomy" id="3064654"/>
    <lineage>
        <taxon>Bacteria</taxon>
        <taxon>Bacillati</taxon>
        <taxon>Actinomycetota</taxon>
        <taxon>Actinomycetes</taxon>
        <taxon>Micrococcales</taxon>
        <taxon>Cellulomonadaceae</taxon>
        <taxon>Actinotalea</taxon>
    </lineage>
</organism>
<feature type="transmembrane region" description="Helical" evidence="1">
    <location>
        <begin position="6"/>
        <end position="25"/>
    </location>
</feature>
<protein>
    <submittedName>
        <fullName evidence="2">DUF3137 domain-containing protein</fullName>
    </submittedName>
</protein>
<accession>A0ABT9D5D7</accession>
<dbReference type="EMBL" id="JAUQYP010000001">
    <property type="protein sequence ID" value="MDO8105670.1"/>
    <property type="molecule type" value="Genomic_DNA"/>
</dbReference>
<evidence type="ECO:0000313" key="3">
    <source>
        <dbReference type="Proteomes" id="UP001232536"/>
    </source>
</evidence>
<gene>
    <name evidence="2" type="ORF">Q6348_00475</name>
</gene>
<keyword evidence="3" id="KW-1185">Reference proteome</keyword>
<evidence type="ECO:0000313" key="2">
    <source>
        <dbReference type="EMBL" id="MDO8105670.1"/>
    </source>
</evidence>
<dbReference type="Proteomes" id="UP001232536">
    <property type="component" value="Unassembled WGS sequence"/>
</dbReference>
<keyword evidence="1" id="KW-1133">Transmembrane helix</keyword>
<comment type="caution">
    <text evidence="2">The sequence shown here is derived from an EMBL/GenBank/DDBJ whole genome shotgun (WGS) entry which is preliminary data.</text>
</comment>
<keyword evidence="1" id="KW-0472">Membrane</keyword>
<proteinExistence type="predicted"/>
<evidence type="ECO:0000256" key="1">
    <source>
        <dbReference type="SAM" id="Phobius"/>
    </source>
</evidence>
<sequence>MGNGIVVLVVVGLALMGTVTYLSWLSAKRRREALQAVAAQRGWRYAARDDAWVDAFDGEPFGTGHSRRATNVLRGEYDGRGFVAFDYVYSTTESSTDAQGRTTSREQSHPFTVIAVDTGFVLPSLHVTPETFFARTVGRLVIRDIQFESEEFNRAFTVQCPDRKFAFDVLHPRMMEFLLAHRDAAFRCDRGHVLAVREGRASVAQIDDSLALVDAVLDRIPEFVWRDARGA</sequence>
<dbReference type="RefSeq" id="WP_304599379.1">
    <property type="nucleotide sequence ID" value="NZ_JAUQYP010000001.1"/>
</dbReference>
<name>A0ABT9D5D7_9CELL</name>